<dbReference type="OrthoDB" id="204760at2759"/>
<reference evidence="2 3" key="1">
    <citation type="submission" date="2016-09" db="EMBL/GenBank/DDBJ databases">
        <title>Extensive genetic diversity and differential bi-allelic expression allows diatom success in the polar Southern Ocean.</title>
        <authorList>
            <consortium name="DOE Joint Genome Institute"/>
            <person name="Mock T."/>
            <person name="Otillar R.P."/>
            <person name="Strauss J."/>
            <person name="Dupont C."/>
            <person name="Frickenhaus S."/>
            <person name="Maumus F."/>
            <person name="Mcmullan M."/>
            <person name="Sanges R."/>
            <person name="Schmutz J."/>
            <person name="Toseland A."/>
            <person name="Valas R."/>
            <person name="Veluchamy A."/>
            <person name="Ward B.J."/>
            <person name="Allen A."/>
            <person name="Barry K."/>
            <person name="Falciatore A."/>
            <person name="Ferrante M."/>
            <person name="Fortunato A.E."/>
            <person name="Gloeckner G."/>
            <person name="Gruber A."/>
            <person name="Hipkin R."/>
            <person name="Janech M."/>
            <person name="Kroth P."/>
            <person name="Leese F."/>
            <person name="Lindquist E."/>
            <person name="Lyon B.R."/>
            <person name="Martin J."/>
            <person name="Mayer C."/>
            <person name="Parker M."/>
            <person name="Quesneville H."/>
            <person name="Raymond J."/>
            <person name="Uhlig C."/>
            <person name="Valentin K.U."/>
            <person name="Worden A.Z."/>
            <person name="Armbrust E.V."/>
            <person name="Bowler C."/>
            <person name="Green B."/>
            <person name="Moulton V."/>
            <person name="Van Oosterhout C."/>
            <person name="Grigoriev I."/>
        </authorList>
    </citation>
    <scope>NUCLEOTIDE SEQUENCE [LARGE SCALE GENOMIC DNA]</scope>
    <source>
        <strain evidence="2 3">CCMP1102</strain>
    </source>
</reference>
<gene>
    <name evidence="2" type="ORF">FRACYDRAFT_269921</name>
</gene>
<dbReference type="EMBL" id="KV784361">
    <property type="protein sequence ID" value="OEU13737.1"/>
    <property type="molecule type" value="Genomic_DNA"/>
</dbReference>
<evidence type="ECO:0000313" key="2">
    <source>
        <dbReference type="EMBL" id="OEU13737.1"/>
    </source>
</evidence>
<feature type="region of interest" description="Disordered" evidence="1">
    <location>
        <begin position="84"/>
        <end position="111"/>
    </location>
</feature>
<evidence type="ECO:0000256" key="1">
    <source>
        <dbReference type="SAM" id="MobiDB-lite"/>
    </source>
</evidence>
<protein>
    <submittedName>
        <fullName evidence="2">Uncharacterized protein</fullName>
    </submittedName>
</protein>
<dbReference type="KEGG" id="fcy:FRACYDRAFT_269921"/>
<dbReference type="Proteomes" id="UP000095751">
    <property type="component" value="Unassembled WGS sequence"/>
</dbReference>
<accession>A0A1E7F6F9</accession>
<evidence type="ECO:0000313" key="3">
    <source>
        <dbReference type="Proteomes" id="UP000095751"/>
    </source>
</evidence>
<feature type="compositionally biased region" description="Basic and acidic residues" evidence="1">
    <location>
        <begin position="96"/>
        <end position="107"/>
    </location>
</feature>
<dbReference type="InParanoid" id="A0A1E7F6F9"/>
<dbReference type="AlphaFoldDB" id="A0A1E7F6F9"/>
<name>A0A1E7F6F9_9STRA</name>
<proteinExistence type="predicted"/>
<keyword evidence="3" id="KW-1185">Reference proteome</keyword>
<organism evidence="2 3">
    <name type="scientific">Fragilariopsis cylindrus CCMP1102</name>
    <dbReference type="NCBI Taxonomy" id="635003"/>
    <lineage>
        <taxon>Eukaryota</taxon>
        <taxon>Sar</taxon>
        <taxon>Stramenopiles</taxon>
        <taxon>Ochrophyta</taxon>
        <taxon>Bacillariophyta</taxon>
        <taxon>Bacillariophyceae</taxon>
        <taxon>Bacillariophycidae</taxon>
        <taxon>Bacillariales</taxon>
        <taxon>Bacillariaceae</taxon>
        <taxon>Fragilariopsis</taxon>
    </lineage>
</organism>
<sequence>MLSTIDSYWTAGGCDEDFVGNYGYTDPHFFYRVEKHHSLKVINTHERMDLLSIPPLIEMSNKHKIFRSCPESIYCKPKQIHSVRSKLNNNDSNNENSKDNDDGEKKNKLSLSKDTTTNKELYVQKKISGNWSIDYLRFTWRRVW</sequence>